<organism evidence="1 2">
    <name type="scientific">Pseudomonas cerasi</name>
    <dbReference type="NCBI Taxonomy" id="1583341"/>
    <lineage>
        <taxon>Bacteria</taxon>
        <taxon>Pseudomonadati</taxon>
        <taxon>Pseudomonadota</taxon>
        <taxon>Gammaproteobacteria</taxon>
        <taxon>Pseudomonadales</taxon>
        <taxon>Pseudomonadaceae</taxon>
        <taxon>Pseudomonas</taxon>
    </lineage>
</organism>
<dbReference type="Proteomes" id="UP000239025">
    <property type="component" value="Chromosome 1"/>
</dbReference>
<dbReference type="EMBL" id="LT963395">
    <property type="protein sequence ID" value="SOS21586.1"/>
    <property type="molecule type" value="Genomic_DNA"/>
</dbReference>
<reference evidence="2" key="1">
    <citation type="submission" date="2017-11" db="EMBL/GenBank/DDBJ databases">
        <authorList>
            <person name="Blom J."/>
        </authorList>
    </citation>
    <scope>NUCLEOTIDE SEQUENCE [LARGE SCALE GENOMIC DNA]</scope>
</reference>
<name>A0A193SS58_9PSED</name>
<dbReference type="AlphaFoldDB" id="A0A193SS58"/>
<dbReference type="RefSeq" id="WP_065350206.1">
    <property type="nucleotide sequence ID" value="NZ_LT222319.1"/>
</dbReference>
<evidence type="ECO:0000313" key="2">
    <source>
        <dbReference type="Proteomes" id="UP000239025"/>
    </source>
</evidence>
<gene>
    <name evidence="1" type="ORF">PL963_03496</name>
</gene>
<proteinExistence type="predicted"/>
<dbReference type="Pfam" id="PF11672">
    <property type="entry name" value="DUF3268"/>
    <property type="match status" value="1"/>
</dbReference>
<dbReference type="InterPro" id="IPR021686">
    <property type="entry name" value="DUF3268"/>
</dbReference>
<evidence type="ECO:0000313" key="1">
    <source>
        <dbReference type="EMBL" id="SOS21586.1"/>
    </source>
</evidence>
<keyword evidence="2" id="KW-1185">Reference proteome</keyword>
<protein>
    <submittedName>
        <fullName evidence="1">Uncharacterized protein</fullName>
    </submittedName>
</protein>
<sequence length="173" mass="19236">MPIDPRANAPERIAAPAPLPHVSRRALKRVKNPLPAPAQCRYCAGDVSLVCNSEIYNGRSYGEWPYAYLCTDCKAYVGLHPSTDIPLGTLATAQLRKDRNTSKDLFHKFKEARGYTRTMAYEWLAKEMGIPVAQCHFGWFEQEDCAKAAMVCINALPSTSAMLQAFAQARARV</sequence>
<accession>A0A193SS58</accession>